<dbReference type="Pfam" id="PF01370">
    <property type="entry name" value="Epimerase"/>
    <property type="match status" value="1"/>
</dbReference>
<dbReference type="AlphaFoldDB" id="A0A841FA67"/>
<accession>A0A841FA67</accession>
<dbReference type="InterPro" id="IPR001509">
    <property type="entry name" value="Epimerase_deHydtase"/>
</dbReference>
<gene>
    <name evidence="3" type="ORF">HNR73_001991</name>
</gene>
<evidence type="ECO:0000313" key="4">
    <source>
        <dbReference type="Proteomes" id="UP000548476"/>
    </source>
</evidence>
<dbReference type="Gene3D" id="3.40.50.720">
    <property type="entry name" value="NAD(P)-binding Rossmann-like Domain"/>
    <property type="match status" value="1"/>
</dbReference>
<dbReference type="SUPFAM" id="SSF51735">
    <property type="entry name" value="NAD(P)-binding Rossmann-fold domains"/>
    <property type="match status" value="1"/>
</dbReference>
<feature type="domain" description="NAD-dependent epimerase/dehydratase" evidence="2">
    <location>
        <begin position="3"/>
        <end position="114"/>
    </location>
</feature>
<dbReference type="PROSITE" id="PS51257">
    <property type="entry name" value="PROKAR_LIPOPROTEIN"/>
    <property type="match status" value="1"/>
</dbReference>
<evidence type="ECO:0000256" key="1">
    <source>
        <dbReference type="ARBA" id="ARBA00004370"/>
    </source>
</evidence>
<dbReference type="Proteomes" id="UP000548476">
    <property type="component" value="Unassembled WGS sequence"/>
</dbReference>
<comment type="caution">
    <text evidence="3">The sequence shown here is derived from an EMBL/GenBank/DDBJ whole genome shotgun (WGS) entry which is preliminary data.</text>
</comment>
<evidence type="ECO:0000313" key="3">
    <source>
        <dbReference type="EMBL" id="MBB6034141.1"/>
    </source>
</evidence>
<keyword evidence="4" id="KW-1185">Reference proteome</keyword>
<sequence>MRVLLFGGTGMVGQGALLACLRDPGVREVLSVGRAATGRSHAKLTELVRPDLFELSDVEDRLAGFDACLFCLGVSSAGMGEADYRRVTHDLTMSVAERLVRVGPSTRFLYISGAGTNAGGRSMWQRVKGATENALLATPLDAYMFRPGMIQPRDGIRSKTRLYRALYTVLTPVLSGLRAIAPNAVTTTDALGRAMLAVAERGGDQRVLEMADINRLSREP</sequence>
<evidence type="ECO:0000259" key="2">
    <source>
        <dbReference type="Pfam" id="PF01370"/>
    </source>
</evidence>
<dbReference type="RefSeq" id="WP_184787031.1">
    <property type="nucleotide sequence ID" value="NZ_BONT01000045.1"/>
</dbReference>
<comment type="subcellular location">
    <subcellularLocation>
        <location evidence="1">Membrane</location>
    </subcellularLocation>
</comment>
<dbReference type="InterPro" id="IPR036291">
    <property type="entry name" value="NAD(P)-bd_dom_sf"/>
</dbReference>
<name>A0A841FA67_9ACTN</name>
<dbReference type="EMBL" id="JACHGT010000004">
    <property type="protein sequence ID" value="MBB6034141.1"/>
    <property type="molecule type" value="Genomic_DNA"/>
</dbReference>
<proteinExistence type="predicted"/>
<organism evidence="3 4">
    <name type="scientific">Phytomonospora endophytica</name>
    <dbReference type="NCBI Taxonomy" id="714109"/>
    <lineage>
        <taxon>Bacteria</taxon>
        <taxon>Bacillati</taxon>
        <taxon>Actinomycetota</taxon>
        <taxon>Actinomycetes</taxon>
        <taxon>Micromonosporales</taxon>
        <taxon>Micromonosporaceae</taxon>
        <taxon>Phytomonospora</taxon>
    </lineage>
</organism>
<protein>
    <submittedName>
        <fullName evidence="3">Uncharacterized protein YbjT (DUF2867 family)</fullName>
    </submittedName>
</protein>
<dbReference type="GO" id="GO:0016020">
    <property type="term" value="C:membrane"/>
    <property type="evidence" value="ECO:0007669"/>
    <property type="project" value="UniProtKB-SubCell"/>
</dbReference>
<dbReference type="PANTHER" id="PTHR14097:SF8">
    <property type="entry name" value="NAD(P)-BINDING DOMAIN-CONTAINING PROTEIN"/>
    <property type="match status" value="1"/>
</dbReference>
<reference evidence="3 4" key="1">
    <citation type="submission" date="2020-08" db="EMBL/GenBank/DDBJ databases">
        <title>Genomic Encyclopedia of Type Strains, Phase IV (KMG-IV): sequencing the most valuable type-strain genomes for metagenomic binning, comparative biology and taxonomic classification.</title>
        <authorList>
            <person name="Goeker M."/>
        </authorList>
    </citation>
    <scope>NUCLEOTIDE SEQUENCE [LARGE SCALE GENOMIC DNA]</scope>
    <source>
        <strain evidence="3 4">YIM 65646</strain>
    </source>
</reference>
<dbReference type="PANTHER" id="PTHR14097">
    <property type="entry name" value="OXIDOREDUCTASE HTATIP2"/>
    <property type="match status" value="1"/>
</dbReference>